<dbReference type="Pfam" id="PF04542">
    <property type="entry name" value="Sigma70_r2"/>
    <property type="match status" value="1"/>
</dbReference>
<keyword evidence="5" id="KW-0804">Transcription</keyword>
<name>A0ABY9TTA6_9GAMM</name>
<evidence type="ECO:0000256" key="4">
    <source>
        <dbReference type="ARBA" id="ARBA00023125"/>
    </source>
</evidence>
<dbReference type="SUPFAM" id="SSF88659">
    <property type="entry name" value="Sigma3 and sigma4 domains of RNA polymerase sigma factors"/>
    <property type="match status" value="1"/>
</dbReference>
<dbReference type="RefSeq" id="WP_348391090.1">
    <property type="nucleotide sequence ID" value="NZ_CP134145.1"/>
</dbReference>
<keyword evidence="9" id="KW-1185">Reference proteome</keyword>
<dbReference type="Gene3D" id="1.10.1740.10">
    <property type="match status" value="1"/>
</dbReference>
<dbReference type="InterPro" id="IPR013249">
    <property type="entry name" value="RNA_pol_sigma70_r4_t2"/>
</dbReference>
<dbReference type="SUPFAM" id="SSF88946">
    <property type="entry name" value="Sigma2 domain of RNA polymerase sigma factors"/>
    <property type="match status" value="1"/>
</dbReference>
<dbReference type="InterPro" id="IPR039425">
    <property type="entry name" value="RNA_pol_sigma-70-like"/>
</dbReference>
<feature type="domain" description="RNA polymerase sigma-70 region 2" evidence="6">
    <location>
        <begin position="36"/>
        <end position="100"/>
    </location>
</feature>
<feature type="domain" description="RNA polymerase sigma factor 70 region 4 type 2" evidence="7">
    <location>
        <begin position="134"/>
        <end position="181"/>
    </location>
</feature>
<sequence>MNKKNISQQQSDSYRWSTLMVSAQAGNESDYQQLLSELANVIHAYLRKRLGNQNFIEDCVQESLLAIHKARHTYDPKRPFRPWFFTIVRHKMIDYLRHKKTFRKIIEHHQQEEEIRNQGVQPNMLEHSIDNGSLLNALPTQYKEVLTLTKLLGFTGAETAKQLGISESAVKVRVHRAINKLRQIIEAED</sequence>
<dbReference type="Pfam" id="PF08281">
    <property type="entry name" value="Sigma70_r4_2"/>
    <property type="match status" value="1"/>
</dbReference>
<dbReference type="InterPro" id="IPR007627">
    <property type="entry name" value="RNA_pol_sigma70_r2"/>
</dbReference>
<dbReference type="InterPro" id="IPR036388">
    <property type="entry name" value="WH-like_DNA-bd_sf"/>
</dbReference>
<dbReference type="InterPro" id="IPR013325">
    <property type="entry name" value="RNA_pol_sigma_r2"/>
</dbReference>
<dbReference type="EMBL" id="CP134145">
    <property type="protein sequence ID" value="WNC71970.1"/>
    <property type="molecule type" value="Genomic_DNA"/>
</dbReference>
<dbReference type="NCBIfam" id="TIGR02937">
    <property type="entry name" value="sigma70-ECF"/>
    <property type="match status" value="1"/>
</dbReference>
<reference evidence="9" key="1">
    <citation type="submission" date="2023-09" db="EMBL/GenBank/DDBJ databases">
        <authorList>
            <person name="Li S."/>
            <person name="Li X."/>
            <person name="Zhang C."/>
            <person name="Zhao Z."/>
        </authorList>
    </citation>
    <scope>NUCLEOTIDE SEQUENCE [LARGE SCALE GENOMIC DNA]</scope>
    <source>
        <strain evidence="9">SQ149</strain>
    </source>
</reference>
<dbReference type="PANTHER" id="PTHR43133:SF58">
    <property type="entry name" value="ECF RNA POLYMERASE SIGMA FACTOR SIGD"/>
    <property type="match status" value="1"/>
</dbReference>
<evidence type="ECO:0000313" key="9">
    <source>
        <dbReference type="Proteomes" id="UP001258994"/>
    </source>
</evidence>
<evidence type="ECO:0000256" key="5">
    <source>
        <dbReference type="ARBA" id="ARBA00023163"/>
    </source>
</evidence>
<evidence type="ECO:0000256" key="1">
    <source>
        <dbReference type="ARBA" id="ARBA00010641"/>
    </source>
</evidence>
<dbReference type="CDD" id="cd06171">
    <property type="entry name" value="Sigma70_r4"/>
    <property type="match status" value="1"/>
</dbReference>
<organism evidence="8 9">
    <name type="scientific">Thalassotalea psychrophila</name>
    <dbReference type="NCBI Taxonomy" id="3065647"/>
    <lineage>
        <taxon>Bacteria</taxon>
        <taxon>Pseudomonadati</taxon>
        <taxon>Pseudomonadota</taxon>
        <taxon>Gammaproteobacteria</taxon>
        <taxon>Alteromonadales</taxon>
        <taxon>Colwelliaceae</taxon>
        <taxon>Thalassotalea</taxon>
    </lineage>
</organism>
<accession>A0ABY9TTA6</accession>
<evidence type="ECO:0000256" key="3">
    <source>
        <dbReference type="ARBA" id="ARBA00023082"/>
    </source>
</evidence>
<keyword evidence="3" id="KW-0731">Sigma factor</keyword>
<keyword evidence="4" id="KW-0238">DNA-binding</keyword>
<gene>
    <name evidence="8" type="ORF">RGQ13_17905</name>
</gene>
<dbReference type="Proteomes" id="UP001258994">
    <property type="component" value="Chromosome"/>
</dbReference>
<dbReference type="InterPro" id="IPR013324">
    <property type="entry name" value="RNA_pol_sigma_r3/r4-like"/>
</dbReference>
<keyword evidence="2" id="KW-0805">Transcription regulation</keyword>
<dbReference type="InterPro" id="IPR014284">
    <property type="entry name" value="RNA_pol_sigma-70_dom"/>
</dbReference>
<protein>
    <submittedName>
        <fullName evidence="8">RNA polymerase sigma factor</fullName>
    </submittedName>
</protein>
<evidence type="ECO:0000256" key="2">
    <source>
        <dbReference type="ARBA" id="ARBA00023015"/>
    </source>
</evidence>
<proteinExistence type="inferred from homology"/>
<comment type="similarity">
    <text evidence="1">Belongs to the sigma-70 factor family. ECF subfamily.</text>
</comment>
<evidence type="ECO:0000259" key="7">
    <source>
        <dbReference type="Pfam" id="PF08281"/>
    </source>
</evidence>
<evidence type="ECO:0000313" key="8">
    <source>
        <dbReference type="EMBL" id="WNC71970.1"/>
    </source>
</evidence>
<dbReference type="PANTHER" id="PTHR43133">
    <property type="entry name" value="RNA POLYMERASE ECF-TYPE SIGMA FACTO"/>
    <property type="match status" value="1"/>
</dbReference>
<evidence type="ECO:0000259" key="6">
    <source>
        <dbReference type="Pfam" id="PF04542"/>
    </source>
</evidence>
<dbReference type="Gene3D" id="1.10.10.10">
    <property type="entry name" value="Winged helix-like DNA-binding domain superfamily/Winged helix DNA-binding domain"/>
    <property type="match status" value="1"/>
</dbReference>